<keyword evidence="6 7" id="KW-0472">Membrane</keyword>
<dbReference type="KEGG" id="clw:CLAC_04040"/>
<dbReference type="OrthoDB" id="9781469at2"/>
<feature type="transmembrane region" description="Helical" evidence="7">
    <location>
        <begin position="416"/>
        <end position="435"/>
    </location>
</feature>
<dbReference type="GO" id="GO:0005886">
    <property type="term" value="C:plasma membrane"/>
    <property type="evidence" value="ECO:0007669"/>
    <property type="project" value="UniProtKB-SubCell"/>
</dbReference>
<feature type="transmembrane region" description="Helical" evidence="7">
    <location>
        <begin position="316"/>
        <end position="337"/>
    </location>
</feature>
<dbReference type="PANTHER" id="PTHR42718:SF47">
    <property type="entry name" value="METHYL VIOLOGEN RESISTANCE PROTEIN SMVA"/>
    <property type="match status" value="1"/>
</dbReference>
<comment type="subcellular location">
    <subcellularLocation>
        <location evidence="1">Cell membrane</location>
        <topology evidence="1">Multi-pass membrane protein</topology>
    </subcellularLocation>
</comment>
<gene>
    <name evidence="9" type="ORF">CLAC_04040</name>
</gene>
<feature type="transmembrane region" description="Helical" evidence="7">
    <location>
        <begin position="60"/>
        <end position="80"/>
    </location>
</feature>
<dbReference type="InterPro" id="IPR036259">
    <property type="entry name" value="MFS_trans_sf"/>
</dbReference>
<dbReference type="RefSeq" id="WP_082313092.1">
    <property type="nucleotide sequence ID" value="NZ_CP006841.1"/>
</dbReference>
<evidence type="ECO:0000256" key="3">
    <source>
        <dbReference type="ARBA" id="ARBA00022475"/>
    </source>
</evidence>
<dbReference type="STRING" id="1408189.CLAC_04040"/>
<dbReference type="Proteomes" id="UP000058446">
    <property type="component" value="Chromosome"/>
</dbReference>
<feature type="transmembrane region" description="Helical" evidence="7">
    <location>
        <begin position="344"/>
        <end position="364"/>
    </location>
</feature>
<dbReference type="CDD" id="cd17321">
    <property type="entry name" value="MFS_MMR_MDR_like"/>
    <property type="match status" value="1"/>
</dbReference>
<organism evidence="9 10">
    <name type="scientific">Corynebacterium lactis RW2-5</name>
    <dbReference type="NCBI Taxonomy" id="1408189"/>
    <lineage>
        <taxon>Bacteria</taxon>
        <taxon>Bacillati</taxon>
        <taxon>Actinomycetota</taxon>
        <taxon>Actinomycetes</taxon>
        <taxon>Mycobacteriales</taxon>
        <taxon>Corynebacteriaceae</taxon>
        <taxon>Corynebacterium</taxon>
    </lineage>
</organism>
<name>A0A0K2GZ02_9CORY</name>
<feature type="transmembrane region" description="Helical" evidence="7">
    <location>
        <begin position="242"/>
        <end position="257"/>
    </location>
</feature>
<evidence type="ECO:0000256" key="7">
    <source>
        <dbReference type="SAM" id="Phobius"/>
    </source>
</evidence>
<dbReference type="PROSITE" id="PS50850">
    <property type="entry name" value="MFS"/>
    <property type="match status" value="1"/>
</dbReference>
<evidence type="ECO:0000313" key="9">
    <source>
        <dbReference type="EMBL" id="ALA67015.1"/>
    </source>
</evidence>
<evidence type="ECO:0000256" key="5">
    <source>
        <dbReference type="ARBA" id="ARBA00022989"/>
    </source>
</evidence>
<dbReference type="InterPro" id="IPR020846">
    <property type="entry name" value="MFS_dom"/>
</dbReference>
<keyword evidence="2" id="KW-0813">Transport</keyword>
<dbReference type="EMBL" id="CP006841">
    <property type="protein sequence ID" value="ALA67015.1"/>
    <property type="molecule type" value="Genomic_DNA"/>
</dbReference>
<evidence type="ECO:0000313" key="10">
    <source>
        <dbReference type="Proteomes" id="UP000058446"/>
    </source>
</evidence>
<dbReference type="PATRIC" id="fig|1408189.4.peg.808"/>
<feature type="transmembrane region" description="Helical" evidence="7">
    <location>
        <begin position="92"/>
        <end position="111"/>
    </location>
</feature>
<feature type="domain" description="Major facilitator superfamily (MFS) profile" evidence="8">
    <location>
        <begin position="26"/>
        <end position="495"/>
    </location>
</feature>
<sequence length="500" mass="51673">MLKTTSTSAPSTAPRGAESAAGRWSFLAIVSAGLFLIGVDNSVLYTALPVLREQMHTTEVQGLWIINAYPLVLSALLLGTGTLGDRIGHRRMFLIGLAIFTVASLAAAFSPGAWSLVAARAFLGLGAATMMPATLALIRITFPNPRELSTAIGIWAATATLGAAAGPVVGGFLLEHYWWGSIFLINVPVSIAAIVGTLIFAPANRTDLTKHWDFLSSFYAMLAMLGLVLLIKEVAGHRHPEMLLAAIALGGIGAVAFQHRQAKWAEPLLDFRVFRSPMFTGGVLAAGCAMFALAGAELMTTQRFQMSAGYSPLHGGLLVAIAAVASFPMSVLGGAVLHKVGFRTLISGGFLAISAGLATLFAGVSTGQFALTAAGLVLLGAGSGSVMSVSSTAIIGSAPSSKAGMASAMEEVSYEFGTLLTVAVTGSLLPMFYSWHMPHGVTASMNEALSSPALADVARGGLDSAYLSILVVLAVFSLGAAVATAVAFRGNPKETIYAHE</sequence>
<dbReference type="InterPro" id="IPR011701">
    <property type="entry name" value="MFS"/>
</dbReference>
<feature type="transmembrane region" description="Helical" evidence="7">
    <location>
        <begin position="24"/>
        <end position="48"/>
    </location>
</feature>
<dbReference type="PANTHER" id="PTHR42718">
    <property type="entry name" value="MAJOR FACILITATOR SUPERFAMILY MULTIDRUG TRANSPORTER MFSC"/>
    <property type="match status" value="1"/>
</dbReference>
<evidence type="ECO:0000256" key="6">
    <source>
        <dbReference type="ARBA" id="ARBA00023136"/>
    </source>
</evidence>
<keyword evidence="3" id="KW-1003">Cell membrane</keyword>
<feature type="transmembrane region" description="Helical" evidence="7">
    <location>
        <begin position="212"/>
        <end position="230"/>
    </location>
</feature>
<feature type="transmembrane region" description="Helical" evidence="7">
    <location>
        <begin position="370"/>
        <end position="395"/>
    </location>
</feature>
<accession>A0A0K2GZ02</accession>
<feature type="transmembrane region" description="Helical" evidence="7">
    <location>
        <begin position="150"/>
        <end position="172"/>
    </location>
</feature>
<proteinExistence type="predicted"/>
<dbReference type="AlphaFoldDB" id="A0A0K2GZ02"/>
<dbReference type="Gene3D" id="1.20.1250.20">
    <property type="entry name" value="MFS general substrate transporter like domains"/>
    <property type="match status" value="1"/>
</dbReference>
<feature type="transmembrane region" description="Helical" evidence="7">
    <location>
        <begin position="465"/>
        <end position="488"/>
    </location>
</feature>
<evidence type="ECO:0000256" key="4">
    <source>
        <dbReference type="ARBA" id="ARBA00022692"/>
    </source>
</evidence>
<protein>
    <submittedName>
        <fullName evidence="9">Membrane protein</fullName>
    </submittedName>
</protein>
<dbReference type="SUPFAM" id="SSF103473">
    <property type="entry name" value="MFS general substrate transporter"/>
    <property type="match status" value="1"/>
</dbReference>
<evidence type="ECO:0000259" key="8">
    <source>
        <dbReference type="PROSITE" id="PS50850"/>
    </source>
</evidence>
<keyword evidence="5 7" id="KW-1133">Transmembrane helix</keyword>
<dbReference type="Pfam" id="PF07690">
    <property type="entry name" value="MFS_1"/>
    <property type="match status" value="1"/>
</dbReference>
<reference evidence="9 10" key="1">
    <citation type="submission" date="2013-10" db="EMBL/GenBank/DDBJ databases">
        <title>Complete genome sequence of Corynebacterium lactis DSM 45799(T), isolated from raw cow milk.</title>
        <authorList>
            <person name="Ruckert C."/>
            <person name="Albersmeier A."/>
            <person name="Lipski A."/>
            <person name="Kalinowski J."/>
        </authorList>
    </citation>
    <scope>NUCLEOTIDE SEQUENCE [LARGE SCALE GENOMIC DNA]</scope>
    <source>
        <strain evidence="9 10">RW2-5</strain>
    </source>
</reference>
<keyword evidence="4 7" id="KW-0812">Transmembrane</keyword>
<evidence type="ECO:0000256" key="2">
    <source>
        <dbReference type="ARBA" id="ARBA00022448"/>
    </source>
</evidence>
<feature type="transmembrane region" description="Helical" evidence="7">
    <location>
        <begin position="278"/>
        <end position="296"/>
    </location>
</feature>
<feature type="transmembrane region" description="Helical" evidence="7">
    <location>
        <begin position="117"/>
        <end position="138"/>
    </location>
</feature>
<dbReference type="Gene3D" id="1.20.1720.10">
    <property type="entry name" value="Multidrug resistance protein D"/>
    <property type="match status" value="1"/>
</dbReference>
<keyword evidence="10" id="KW-1185">Reference proteome</keyword>
<evidence type="ECO:0000256" key="1">
    <source>
        <dbReference type="ARBA" id="ARBA00004651"/>
    </source>
</evidence>
<feature type="transmembrane region" description="Helical" evidence="7">
    <location>
        <begin position="178"/>
        <end position="200"/>
    </location>
</feature>
<dbReference type="GO" id="GO:0022857">
    <property type="term" value="F:transmembrane transporter activity"/>
    <property type="evidence" value="ECO:0007669"/>
    <property type="project" value="InterPro"/>
</dbReference>